<dbReference type="Proteomes" id="UP000178684">
    <property type="component" value="Unassembled WGS sequence"/>
</dbReference>
<evidence type="ECO:0000313" key="2">
    <source>
        <dbReference type="Proteomes" id="UP000178684"/>
    </source>
</evidence>
<comment type="caution">
    <text evidence="1">The sequence shown here is derived from an EMBL/GenBank/DDBJ whole genome shotgun (WGS) entry which is preliminary data.</text>
</comment>
<sequence>MVPPRRVEQPRAESPWRLEKPISTPQEKLWSSQIVPPTGNKKIIATSNPVYFSSGVSTGGTGVAIGFGANAGTLVQQSE</sequence>
<reference evidence="1 2" key="1">
    <citation type="journal article" date="2016" name="Nat. Commun.">
        <title>Thousands of microbial genomes shed light on interconnected biogeochemical processes in an aquifer system.</title>
        <authorList>
            <person name="Anantharaman K."/>
            <person name="Brown C.T."/>
            <person name="Hug L.A."/>
            <person name="Sharon I."/>
            <person name="Castelle C.J."/>
            <person name="Probst A.J."/>
            <person name="Thomas B.C."/>
            <person name="Singh A."/>
            <person name="Wilkins M.J."/>
            <person name="Karaoz U."/>
            <person name="Brodie E.L."/>
            <person name="Williams K.H."/>
            <person name="Hubbard S.S."/>
            <person name="Banfield J.F."/>
        </authorList>
    </citation>
    <scope>NUCLEOTIDE SEQUENCE [LARGE SCALE GENOMIC DNA]</scope>
</reference>
<evidence type="ECO:0000313" key="1">
    <source>
        <dbReference type="EMBL" id="OGF82519.1"/>
    </source>
</evidence>
<proteinExistence type="predicted"/>
<protein>
    <submittedName>
        <fullName evidence="1">Uncharacterized protein</fullName>
    </submittedName>
</protein>
<gene>
    <name evidence="1" type="ORF">A3B18_00925</name>
</gene>
<organism evidence="1 2">
    <name type="scientific">Candidatus Giovannonibacteria bacterium RIFCSPLOWO2_01_FULL_46_13</name>
    <dbReference type="NCBI Taxonomy" id="1798352"/>
    <lineage>
        <taxon>Bacteria</taxon>
        <taxon>Candidatus Giovannoniibacteriota</taxon>
    </lineage>
</organism>
<name>A0A1F5X3P9_9BACT</name>
<dbReference type="EMBL" id="MFIE01000018">
    <property type="protein sequence ID" value="OGF82519.1"/>
    <property type="molecule type" value="Genomic_DNA"/>
</dbReference>
<accession>A0A1F5X3P9</accession>
<dbReference type="AlphaFoldDB" id="A0A1F5X3P9"/>